<keyword evidence="3 6" id="KW-0812">Transmembrane</keyword>
<evidence type="ECO:0000256" key="5">
    <source>
        <dbReference type="ARBA" id="ARBA00023136"/>
    </source>
</evidence>
<dbReference type="EMBL" id="BMOB01000004">
    <property type="protein sequence ID" value="GGI85031.1"/>
    <property type="molecule type" value="Genomic_DNA"/>
</dbReference>
<reference evidence="7" key="1">
    <citation type="journal article" date="2014" name="Int. J. Syst. Evol. Microbiol.">
        <title>Complete genome sequence of Corynebacterium casei LMG S-19264T (=DSM 44701T), isolated from a smear-ripened cheese.</title>
        <authorList>
            <consortium name="US DOE Joint Genome Institute (JGI-PGF)"/>
            <person name="Walter F."/>
            <person name="Albersmeier A."/>
            <person name="Kalinowski J."/>
            <person name="Ruckert C."/>
        </authorList>
    </citation>
    <scope>NUCLEOTIDE SEQUENCE</scope>
    <source>
        <strain evidence="7">JCM 13919</strain>
    </source>
</reference>
<dbReference type="PANTHER" id="PTHR30086">
    <property type="entry name" value="ARGININE EXPORTER PROTEIN ARGO"/>
    <property type="match status" value="1"/>
</dbReference>
<dbReference type="GO" id="GO:0005886">
    <property type="term" value="C:plasma membrane"/>
    <property type="evidence" value="ECO:0007669"/>
    <property type="project" value="UniProtKB-SubCell"/>
</dbReference>
<dbReference type="Proteomes" id="UP000630149">
    <property type="component" value="Unassembled WGS sequence"/>
</dbReference>
<reference evidence="7" key="2">
    <citation type="submission" date="2020-09" db="EMBL/GenBank/DDBJ databases">
        <authorList>
            <person name="Sun Q."/>
            <person name="Ohkuma M."/>
        </authorList>
    </citation>
    <scope>NUCLEOTIDE SEQUENCE</scope>
    <source>
        <strain evidence="7">JCM 13919</strain>
    </source>
</reference>
<dbReference type="InterPro" id="IPR001123">
    <property type="entry name" value="LeuE-type"/>
</dbReference>
<keyword evidence="8" id="KW-1185">Reference proteome</keyword>
<evidence type="ECO:0000313" key="8">
    <source>
        <dbReference type="Proteomes" id="UP000630149"/>
    </source>
</evidence>
<feature type="transmembrane region" description="Helical" evidence="6">
    <location>
        <begin position="6"/>
        <end position="25"/>
    </location>
</feature>
<evidence type="ECO:0000313" key="7">
    <source>
        <dbReference type="EMBL" id="GGI85031.1"/>
    </source>
</evidence>
<comment type="subcellular location">
    <subcellularLocation>
        <location evidence="1">Cell membrane</location>
        <topology evidence="1">Multi-pass membrane protein</topology>
    </subcellularLocation>
</comment>
<dbReference type="PANTHER" id="PTHR30086:SF20">
    <property type="entry name" value="ARGININE EXPORTER PROTEIN ARGO-RELATED"/>
    <property type="match status" value="1"/>
</dbReference>
<protein>
    <submittedName>
        <fullName evidence="7">Amino acid transporter LysE</fullName>
    </submittedName>
</protein>
<dbReference type="AlphaFoldDB" id="A0A917NBN8"/>
<accession>A0A917NBN8</accession>
<proteinExistence type="predicted"/>
<dbReference type="OrthoDB" id="5638726at2"/>
<sequence length="199" mass="21795">MPIFLSGLALGLSLIMALGPQNIFLIRQGALRTHAVLSAITCFFCDVVLVTFSVVGLHHVLEHHPGVQIWMSWLGGLFLLFYGGRSLISAIKPGASKLKLSPQPLSRTKIIFLALGFSLLNPHAIIDSLVLIGGGSSQYPDHPNLFLMGVIASSLVWFTTLTCLAYFFSERLTQAKIWRRVEGVSGVIMIYLAFKLTLL</sequence>
<organism evidence="7 8">
    <name type="scientific">Legionella impletisoli</name>
    <dbReference type="NCBI Taxonomy" id="343510"/>
    <lineage>
        <taxon>Bacteria</taxon>
        <taxon>Pseudomonadati</taxon>
        <taxon>Pseudomonadota</taxon>
        <taxon>Gammaproteobacteria</taxon>
        <taxon>Legionellales</taxon>
        <taxon>Legionellaceae</taxon>
        <taxon>Legionella</taxon>
    </lineage>
</organism>
<dbReference type="GO" id="GO:0015171">
    <property type="term" value="F:amino acid transmembrane transporter activity"/>
    <property type="evidence" value="ECO:0007669"/>
    <property type="project" value="TreeGrafter"/>
</dbReference>
<feature type="transmembrane region" description="Helical" evidence="6">
    <location>
        <begin position="145"/>
        <end position="169"/>
    </location>
</feature>
<keyword evidence="4 6" id="KW-1133">Transmembrane helix</keyword>
<feature type="transmembrane region" description="Helical" evidence="6">
    <location>
        <begin position="109"/>
        <end position="133"/>
    </location>
</feature>
<dbReference type="RefSeq" id="WP_131776614.1">
    <property type="nucleotide sequence ID" value="NZ_BMOB01000004.1"/>
</dbReference>
<feature type="transmembrane region" description="Helical" evidence="6">
    <location>
        <begin position="67"/>
        <end position="88"/>
    </location>
</feature>
<evidence type="ECO:0000256" key="2">
    <source>
        <dbReference type="ARBA" id="ARBA00022475"/>
    </source>
</evidence>
<feature type="transmembrane region" description="Helical" evidence="6">
    <location>
        <begin position="37"/>
        <end position="61"/>
    </location>
</feature>
<keyword evidence="5 6" id="KW-0472">Membrane</keyword>
<dbReference type="Pfam" id="PF01810">
    <property type="entry name" value="LysE"/>
    <property type="match status" value="1"/>
</dbReference>
<name>A0A917NBN8_9GAMM</name>
<evidence type="ECO:0000256" key="4">
    <source>
        <dbReference type="ARBA" id="ARBA00022989"/>
    </source>
</evidence>
<evidence type="ECO:0000256" key="1">
    <source>
        <dbReference type="ARBA" id="ARBA00004651"/>
    </source>
</evidence>
<gene>
    <name evidence="7" type="ORF">GCM10007966_12020</name>
</gene>
<evidence type="ECO:0000256" key="3">
    <source>
        <dbReference type="ARBA" id="ARBA00022692"/>
    </source>
</evidence>
<keyword evidence="2" id="KW-1003">Cell membrane</keyword>
<comment type="caution">
    <text evidence="7">The sequence shown here is derived from an EMBL/GenBank/DDBJ whole genome shotgun (WGS) entry which is preliminary data.</text>
</comment>
<evidence type="ECO:0000256" key="6">
    <source>
        <dbReference type="SAM" id="Phobius"/>
    </source>
</evidence>